<dbReference type="PANTHER" id="PTHR23241:SF102">
    <property type="entry name" value="LD23009P"/>
    <property type="match status" value="1"/>
</dbReference>
<evidence type="ECO:0000313" key="8">
    <source>
        <dbReference type="Proteomes" id="UP000243052"/>
    </source>
</evidence>
<dbReference type="Proteomes" id="UP000243052">
    <property type="component" value="Chromosome ii"/>
</dbReference>
<dbReference type="AlphaFoldDB" id="A0A120K0Z2"/>
<evidence type="ECO:0000256" key="5">
    <source>
        <dbReference type="SAM" id="Phobius"/>
    </source>
</evidence>
<sequence length="161" mass="17870">MLTWRPAVNLLLFSFAFGGSVFYSYIAAPIASKVLTRDQFSDLQQNVFPLFFKMETFTPILLAVTSPVALSAVSKASIATAAASGGLNLFWFFPWAHRVNQERRHAAASLKGEELEEVDAPLRKEFAKAHGLSMFANLTYVLGMTVYGVAFSYGLFRYIPK</sequence>
<dbReference type="RefSeq" id="XP_017985807.1">
    <property type="nucleotide sequence ID" value="XM_018130097.1"/>
</dbReference>
<dbReference type="OrthoDB" id="1641132at2759"/>
<accession>A0A120K0Z2</accession>
<comment type="subcellular location">
    <subcellularLocation>
        <location evidence="1">Membrane</location>
    </subcellularLocation>
</comment>
<dbReference type="InterPro" id="IPR025423">
    <property type="entry name" value="TMEM205-like"/>
</dbReference>
<dbReference type="GeneID" id="28721985"/>
<keyword evidence="8" id="KW-1185">Reference proteome</keyword>
<evidence type="ECO:0000256" key="1">
    <source>
        <dbReference type="ARBA" id="ARBA00004370"/>
    </source>
</evidence>
<feature type="domain" description="TMEM205-like" evidence="6">
    <location>
        <begin position="11"/>
        <end position="105"/>
    </location>
</feature>
<organism evidence="7 8">
    <name type="scientific">Eremothecium sinecaudum</name>
    <dbReference type="NCBI Taxonomy" id="45286"/>
    <lineage>
        <taxon>Eukaryota</taxon>
        <taxon>Fungi</taxon>
        <taxon>Dikarya</taxon>
        <taxon>Ascomycota</taxon>
        <taxon>Saccharomycotina</taxon>
        <taxon>Saccharomycetes</taxon>
        <taxon>Saccharomycetales</taxon>
        <taxon>Saccharomycetaceae</taxon>
        <taxon>Eremothecium</taxon>
    </lineage>
</organism>
<keyword evidence="4 5" id="KW-0472">Membrane</keyword>
<keyword evidence="3 5" id="KW-1133">Transmembrane helix</keyword>
<keyword evidence="2 5" id="KW-0812">Transmembrane</keyword>
<dbReference type="EMBL" id="CP014242">
    <property type="protein sequence ID" value="AMD18811.1"/>
    <property type="molecule type" value="Genomic_DNA"/>
</dbReference>
<evidence type="ECO:0000256" key="2">
    <source>
        <dbReference type="ARBA" id="ARBA00022692"/>
    </source>
</evidence>
<evidence type="ECO:0000256" key="4">
    <source>
        <dbReference type="ARBA" id="ARBA00023136"/>
    </source>
</evidence>
<evidence type="ECO:0000259" key="6">
    <source>
        <dbReference type="Pfam" id="PF13664"/>
    </source>
</evidence>
<reference evidence="7 8" key="1">
    <citation type="submission" date="2016-01" db="EMBL/GenBank/DDBJ databases">
        <title>Genome sequence of the yeast Holleya sinecauda.</title>
        <authorList>
            <person name="Dietrich F.S."/>
        </authorList>
    </citation>
    <scope>NUCLEOTIDE SEQUENCE [LARGE SCALE GENOMIC DNA]</scope>
    <source>
        <strain evidence="7 8">ATCC 58844</strain>
    </source>
</reference>
<name>A0A120K0Z2_9SACH</name>
<proteinExistence type="predicted"/>
<dbReference type="InterPro" id="IPR053009">
    <property type="entry name" value="Xanthocillin_Biosynth-Assoc"/>
</dbReference>
<dbReference type="PANTHER" id="PTHR23241">
    <property type="entry name" value="LATE EMBRYOGENESIS ABUNDANT PLANTS LEA-RELATED"/>
    <property type="match status" value="1"/>
</dbReference>
<protein>
    <submittedName>
        <fullName evidence="7">HBL091Wp</fullName>
    </submittedName>
</protein>
<evidence type="ECO:0000256" key="3">
    <source>
        <dbReference type="ARBA" id="ARBA00022989"/>
    </source>
</evidence>
<feature type="transmembrane region" description="Helical" evidence="5">
    <location>
        <begin position="132"/>
        <end position="156"/>
    </location>
</feature>
<feature type="transmembrane region" description="Helical" evidence="5">
    <location>
        <begin position="6"/>
        <end position="26"/>
    </location>
</feature>
<dbReference type="GO" id="GO:0016020">
    <property type="term" value="C:membrane"/>
    <property type="evidence" value="ECO:0007669"/>
    <property type="project" value="UniProtKB-SubCell"/>
</dbReference>
<evidence type="ECO:0000313" key="7">
    <source>
        <dbReference type="EMBL" id="AMD18811.1"/>
    </source>
</evidence>
<dbReference type="Pfam" id="PF13664">
    <property type="entry name" value="DUF4149"/>
    <property type="match status" value="1"/>
</dbReference>
<gene>
    <name evidence="7" type="ORF">AW171_hschr2332</name>
</gene>